<dbReference type="InterPro" id="IPR004360">
    <property type="entry name" value="Glyas_Fos-R_dOase_dom"/>
</dbReference>
<evidence type="ECO:0000313" key="3">
    <source>
        <dbReference type="Proteomes" id="UP001281447"/>
    </source>
</evidence>
<dbReference type="EMBL" id="JAWDIP010000003">
    <property type="protein sequence ID" value="MDY0395091.1"/>
    <property type="molecule type" value="Genomic_DNA"/>
</dbReference>
<dbReference type="CDD" id="cd06588">
    <property type="entry name" value="PhnB_like"/>
    <property type="match status" value="1"/>
</dbReference>
<evidence type="ECO:0000259" key="1">
    <source>
        <dbReference type="Pfam" id="PF00903"/>
    </source>
</evidence>
<protein>
    <submittedName>
        <fullName evidence="2">VOC family protein</fullName>
    </submittedName>
</protein>
<comment type="caution">
    <text evidence="2">The sequence shown here is derived from an EMBL/GenBank/DDBJ whole genome shotgun (WGS) entry which is preliminary data.</text>
</comment>
<proteinExistence type="predicted"/>
<dbReference type="Proteomes" id="UP001281447">
    <property type="component" value="Unassembled WGS sequence"/>
</dbReference>
<gene>
    <name evidence="2" type="ORF">RWE15_12505</name>
</gene>
<dbReference type="Gene3D" id="3.10.180.10">
    <property type="entry name" value="2,3-Dihydroxybiphenyl 1,2-Dioxygenase, domain 1"/>
    <property type="match status" value="1"/>
</dbReference>
<feature type="domain" description="Glyoxalase/fosfomycin resistance/dioxygenase" evidence="1">
    <location>
        <begin position="9"/>
        <end position="127"/>
    </location>
</feature>
<dbReference type="InterPro" id="IPR028973">
    <property type="entry name" value="PhnB-like"/>
</dbReference>
<dbReference type="PANTHER" id="PTHR33990">
    <property type="entry name" value="PROTEIN YJDN-RELATED"/>
    <property type="match status" value="1"/>
</dbReference>
<evidence type="ECO:0000313" key="2">
    <source>
        <dbReference type="EMBL" id="MDY0395091.1"/>
    </source>
</evidence>
<dbReference type="SUPFAM" id="SSF54593">
    <property type="entry name" value="Glyoxalase/Bleomycin resistance protein/Dihydroxybiphenyl dioxygenase"/>
    <property type="match status" value="1"/>
</dbReference>
<organism evidence="2 3">
    <name type="scientific">Tigheibacillus halophilus</name>
    <dbReference type="NCBI Taxonomy" id="361280"/>
    <lineage>
        <taxon>Bacteria</taxon>
        <taxon>Bacillati</taxon>
        <taxon>Bacillota</taxon>
        <taxon>Bacilli</taxon>
        <taxon>Bacillales</taxon>
        <taxon>Bacillaceae</taxon>
        <taxon>Tigheibacillus</taxon>
    </lineage>
</organism>
<dbReference type="Pfam" id="PF00903">
    <property type="entry name" value="Glyoxalase"/>
    <property type="match status" value="1"/>
</dbReference>
<keyword evidence="3" id="KW-1185">Reference proteome</keyword>
<sequence length="131" mass="15147">MKQLIPHLTMKNCEQTINYYQEVFGGEIKNVQLADGNEMFKGHEGKYIHSELHINENCVMYMNDTFHGDVQHGNAIQLSLDLESEEEIDRIYHVLSASGTVKMELQDTFWNARYAVVTDKHGITWELNVSK</sequence>
<dbReference type="InterPro" id="IPR029068">
    <property type="entry name" value="Glyas_Bleomycin-R_OHBP_Dase"/>
</dbReference>
<accession>A0ABU5C6Y6</accession>
<name>A0ABU5C6Y6_9BACI</name>
<reference evidence="2 3" key="1">
    <citation type="submission" date="2023-10" db="EMBL/GenBank/DDBJ databases">
        <title>Virgibacillus halophilus 5B73C genome.</title>
        <authorList>
            <person name="Miliotis G."/>
            <person name="Sengupta P."/>
            <person name="Hameed A."/>
            <person name="Chuvochina M."/>
            <person name="Mcdonagh F."/>
            <person name="Simpson A.C."/>
            <person name="Singh N.K."/>
            <person name="Rekha P.D."/>
            <person name="Raman K."/>
            <person name="Hugenholtz P."/>
            <person name="Venkateswaran K."/>
        </authorList>
    </citation>
    <scope>NUCLEOTIDE SEQUENCE [LARGE SCALE GENOMIC DNA]</scope>
    <source>
        <strain evidence="2 3">5B73C</strain>
    </source>
</reference>
<dbReference type="PANTHER" id="PTHR33990:SF1">
    <property type="entry name" value="PROTEIN YJDN"/>
    <property type="match status" value="1"/>
</dbReference>